<dbReference type="OrthoDB" id="283553at2759"/>
<comment type="similarity">
    <text evidence="4">Belongs to the CFAP96 family.</text>
</comment>
<accession>A0A2K3D9X2</accession>
<dbReference type="AlphaFoldDB" id="A0A2K3D9X2"/>
<dbReference type="RefSeq" id="XP_042920056.1">
    <property type="nucleotide sequence ID" value="XM_043066660.1"/>
</dbReference>
<dbReference type="PANTHER" id="PTHR31144">
    <property type="entry name" value="UPF0602 PROTEIN C4ORF47"/>
    <property type="match status" value="1"/>
</dbReference>
<reference evidence="7 8" key="1">
    <citation type="journal article" date="2007" name="Science">
        <title>The Chlamydomonas genome reveals the evolution of key animal and plant functions.</title>
        <authorList>
            <person name="Merchant S.S."/>
            <person name="Prochnik S.E."/>
            <person name="Vallon O."/>
            <person name="Harris E.H."/>
            <person name="Karpowicz S.J."/>
            <person name="Witman G.B."/>
            <person name="Terry A."/>
            <person name="Salamov A."/>
            <person name="Fritz-Laylin L.K."/>
            <person name="Marechal-Drouard L."/>
            <person name="Marshall W.F."/>
            <person name="Qu L.H."/>
            <person name="Nelson D.R."/>
            <person name="Sanderfoot A.A."/>
            <person name="Spalding M.H."/>
            <person name="Kapitonov V.V."/>
            <person name="Ren Q."/>
            <person name="Ferris P."/>
            <person name="Lindquist E."/>
            <person name="Shapiro H."/>
            <person name="Lucas S.M."/>
            <person name="Grimwood J."/>
            <person name="Schmutz J."/>
            <person name="Cardol P."/>
            <person name="Cerutti H."/>
            <person name="Chanfreau G."/>
            <person name="Chen C.L."/>
            <person name="Cognat V."/>
            <person name="Croft M.T."/>
            <person name="Dent R."/>
            <person name="Dutcher S."/>
            <person name="Fernandez E."/>
            <person name="Fukuzawa H."/>
            <person name="Gonzalez-Ballester D."/>
            <person name="Gonzalez-Halphen D."/>
            <person name="Hallmann A."/>
            <person name="Hanikenne M."/>
            <person name="Hippler M."/>
            <person name="Inwood W."/>
            <person name="Jabbari K."/>
            <person name="Kalanon M."/>
            <person name="Kuras R."/>
            <person name="Lefebvre P.A."/>
            <person name="Lemaire S.D."/>
            <person name="Lobanov A.V."/>
            <person name="Lohr M."/>
            <person name="Manuell A."/>
            <person name="Meier I."/>
            <person name="Mets L."/>
            <person name="Mittag M."/>
            <person name="Mittelmeier T."/>
            <person name="Moroney J.V."/>
            <person name="Moseley J."/>
            <person name="Napoli C."/>
            <person name="Nedelcu A.M."/>
            <person name="Niyogi K."/>
            <person name="Novoselov S.V."/>
            <person name="Paulsen I.T."/>
            <person name="Pazour G."/>
            <person name="Purton S."/>
            <person name="Ral J.P."/>
            <person name="Riano-Pachon D.M."/>
            <person name="Riekhof W."/>
            <person name="Rymarquis L."/>
            <person name="Schroda M."/>
            <person name="Stern D."/>
            <person name="Umen J."/>
            <person name="Willows R."/>
            <person name="Wilson N."/>
            <person name="Zimmer S.L."/>
            <person name="Allmer J."/>
            <person name="Balk J."/>
            <person name="Bisova K."/>
            <person name="Chen C.J."/>
            <person name="Elias M."/>
            <person name="Gendler K."/>
            <person name="Hauser C."/>
            <person name="Lamb M.R."/>
            <person name="Ledford H."/>
            <person name="Long J.C."/>
            <person name="Minagawa J."/>
            <person name="Page M.D."/>
            <person name="Pan J."/>
            <person name="Pootakham W."/>
            <person name="Roje S."/>
            <person name="Rose A."/>
            <person name="Stahlberg E."/>
            <person name="Terauchi A.M."/>
            <person name="Yang P."/>
            <person name="Ball S."/>
            <person name="Bowler C."/>
            <person name="Dieckmann C.L."/>
            <person name="Gladyshev V.N."/>
            <person name="Green P."/>
            <person name="Jorgensen R."/>
            <person name="Mayfield S."/>
            <person name="Mueller-Roeber B."/>
            <person name="Rajamani S."/>
            <person name="Sayre R.T."/>
            <person name="Brokstein P."/>
            <person name="Dubchak I."/>
            <person name="Goodstein D."/>
            <person name="Hornick L."/>
            <person name="Huang Y.W."/>
            <person name="Jhaveri J."/>
            <person name="Luo Y."/>
            <person name="Martinez D."/>
            <person name="Ngau W.C."/>
            <person name="Otillar B."/>
            <person name="Poliakov A."/>
            <person name="Porter A."/>
            <person name="Szajkowski L."/>
            <person name="Werner G."/>
            <person name="Zhou K."/>
            <person name="Grigoriev I.V."/>
            <person name="Rokhsar D.S."/>
            <person name="Grossman A.R."/>
        </authorList>
    </citation>
    <scope>NUCLEOTIDE SEQUENCE [LARGE SCALE GENOMIC DNA]</scope>
    <source>
        <strain evidence="8">CC-503</strain>
        <strain evidence="7">CC-503 cw92 mt+</strain>
    </source>
</reference>
<evidence type="ECO:0000313" key="8">
    <source>
        <dbReference type="Proteomes" id="UP000006906"/>
    </source>
</evidence>
<name>A0A2K3D9X2_CHLRE</name>
<evidence type="ECO:0000313" key="7">
    <source>
        <dbReference type="EMBL" id="PNW77334.1"/>
    </source>
</evidence>
<dbReference type="GO" id="GO:0005881">
    <property type="term" value="C:cytoplasmic microtubule"/>
    <property type="evidence" value="ECO:0000318"/>
    <property type="project" value="GO_Central"/>
</dbReference>
<evidence type="ECO:0000256" key="3">
    <source>
        <dbReference type="ARBA" id="ARBA00023212"/>
    </source>
</evidence>
<dbReference type="PANTHER" id="PTHR31144:SF1">
    <property type="entry name" value="UPF0602 PROTEIN C4ORF47"/>
    <property type="match status" value="1"/>
</dbReference>
<evidence type="ECO:0000256" key="5">
    <source>
        <dbReference type="ARBA" id="ARBA00035693"/>
    </source>
</evidence>
<evidence type="ECO:0000256" key="2">
    <source>
        <dbReference type="ARBA" id="ARBA00022490"/>
    </source>
</evidence>
<sequence length="315" mass="34154">MADQPVFGVFKEPPALAASAPYQPPSEAALIKSRTQGKQFVIPDTTQIKGSGRDTWLDKSLPIGTIPGDRYVDPVNISNLLDSRGRGPFISDKPFRPTQPSARSGRAKGHPYGTFGPANTLYDTDASLGKNSGRPVTAPADKLRQIYTCTPKRGGMGFPDQCRLMGGATYAYVPDEYNRARIVEKSMKVEARAKIVKPFMGGSRVNGCFSSDAELYAAPPPGGATRARSASVGRPAWRPNSPAQKGRYYGALGQPNHYIPNPEPDVKAGRLFRPEGGPVKPFIPVSAGHKRLSMWSVNPYEREARPARDITTELL</sequence>
<feature type="region of interest" description="Disordered" evidence="6">
    <location>
        <begin position="220"/>
        <end position="240"/>
    </location>
</feature>
<proteinExistence type="inferred from homology"/>
<dbReference type="EMBL" id="CM008971">
    <property type="protein sequence ID" value="PNW77333.1"/>
    <property type="molecule type" value="Genomic_DNA"/>
</dbReference>
<evidence type="ECO:0000256" key="4">
    <source>
        <dbReference type="ARBA" id="ARBA00035656"/>
    </source>
</evidence>
<evidence type="ECO:0000256" key="1">
    <source>
        <dbReference type="ARBA" id="ARBA00004300"/>
    </source>
</evidence>
<keyword evidence="3" id="KW-0206">Cytoskeleton</keyword>
<feature type="region of interest" description="Disordered" evidence="6">
    <location>
        <begin position="88"/>
        <end position="113"/>
    </location>
</feature>
<dbReference type="GeneID" id="5728059"/>
<keyword evidence="2" id="KW-0963">Cytoplasm</keyword>
<keyword evidence="8" id="KW-1185">Reference proteome</keyword>
<dbReference type="KEGG" id="cre:CHLRE_10g432050v5"/>
<gene>
    <name evidence="7" type="ORF">CHLRE_10g432050v5</name>
</gene>
<organism evidence="7 8">
    <name type="scientific">Chlamydomonas reinhardtii</name>
    <name type="common">Chlamydomonas smithii</name>
    <dbReference type="NCBI Taxonomy" id="3055"/>
    <lineage>
        <taxon>Eukaryota</taxon>
        <taxon>Viridiplantae</taxon>
        <taxon>Chlorophyta</taxon>
        <taxon>core chlorophytes</taxon>
        <taxon>Chlorophyceae</taxon>
        <taxon>CS clade</taxon>
        <taxon>Chlamydomonadales</taxon>
        <taxon>Chlamydomonadaceae</taxon>
        <taxon>Chlamydomonas</taxon>
    </lineage>
</organism>
<dbReference type="RefSeq" id="XP_042920057.1">
    <property type="nucleotide sequence ID" value="XM_043066659.1"/>
</dbReference>
<dbReference type="Pfam" id="PF15239">
    <property type="entry name" value="CFAP96-like"/>
    <property type="match status" value="1"/>
</dbReference>
<dbReference type="InterPro" id="IPR029358">
    <property type="entry name" value="CFAP96"/>
</dbReference>
<protein>
    <recommendedName>
        <fullName evidence="5">Cilia-and flagella-associated protein 96</fullName>
    </recommendedName>
</protein>
<dbReference type="Gramene" id="PNW77333">
    <property type="protein sequence ID" value="PNW77333"/>
    <property type="gene ID" value="CHLRE_10g432050v5"/>
</dbReference>
<comment type="subcellular location">
    <subcellularLocation>
        <location evidence="1">Cytoplasm</location>
        <location evidence="1">Cytoskeleton</location>
        <location evidence="1">Microtubule organizing center</location>
        <location evidence="1">Centrosome</location>
    </subcellularLocation>
</comment>
<dbReference type="ExpressionAtlas" id="A0A2K3D9X2">
    <property type="expression patterns" value="baseline and differential"/>
</dbReference>
<dbReference type="STRING" id="3055.A0A2K3D9X2"/>
<dbReference type="EMBL" id="CM008971">
    <property type="protein sequence ID" value="PNW77334.1"/>
    <property type="molecule type" value="Genomic_DNA"/>
</dbReference>
<evidence type="ECO:0000256" key="6">
    <source>
        <dbReference type="SAM" id="MobiDB-lite"/>
    </source>
</evidence>
<reference evidence="7" key="2">
    <citation type="submission" date="2017-07" db="EMBL/GenBank/DDBJ databases">
        <title>WGS assembly of Chlamydomonas reinhardtii.</title>
        <authorList>
            <consortium name="Chlamydomonas Annotation Team"/>
            <consortium name="JGI Annotation Team"/>
            <person name="Merchant S.S."/>
            <person name="Prochnik S.E."/>
            <person name="Vallon O."/>
            <person name="Harris E.H."/>
            <person name="Karpowicz S.J."/>
            <person name="Witman G.B."/>
            <person name="Terry A."/>
            <person name="Salamov A."/>
            <person name="Fritz-Laylin L.K."/>
            <person name="Marechal-Drouard L."/>
            <person name="Marshall W.F."/>
            <person name="Qu L.H."/>
            <person name="Nelson D.R."/>
            <person name="Sanderfoot A.A."/>
            <person name="Spalding M.H."/>
            <person name="Kapitonov V.V."/>
            <person name="Ren Q."/>
            <person name="Ferris P."/>
            <person name="Lindquist E."/>
            <person name="Shapiro H."/>
            <person name="Lucas S.M."/>
            <person name="Grimwood J."/>
            <person name="Schmutz J."/>
            <person name="Grigoriev I.V."/>
            <person name="Rokhsar D.S."/>
        </authorList>
    </citation>
    <scope>NUCLEOTIDE SEQUENCE</scope>
    <source>
        <strain evidence="7">CC-503 cw92 mt+</strain>
    </source>
</reference>
<dbReference type="Gramene" id="PNW77334">
    <property type="protein sequence ID" value="PNW77334"/>
    <property type="gene ID" value="CHLRE_10g432050v5"/>
</dbReference>
<dbReference type="Proteomes" id="UP000006906">
    <property type="component" value="Chromosome 10"/>
</dbReference>